<organism evidence="3 4">
    <name type="scientific">Aquimarina algiphila</name>
    <dbReference type="NCBI Taxonomy" id="2047982"/>
    <lineage>
        <taxon>Bacteria</taxon>
        <taxon>Pseudomonadati</taxon>
        <taxon>Bacteroidota</taxon>
        <taxon>Flavobacteriia</taxon>
        <taxon>Flavobacteriales</taxon>
        <taxon>Flavobacteriaceae</taxon>
        <taxon>Aquimarina</taxon>
    </lineage>
</organism>
<feature type="signal peptide" evidence="1">
    <location>
        <begin position="1"/>
        <end position="22"/>
    </location>
</feature>
<dbReference type="GO" id="GO:0045454">
    <property type="term" value="P:cell redox homeostasis"/>
    <property type="evidence" value="ECO:0007669"/>
    <property type="project" value="TreeGrafter"/>
</dbReference>
<comment type="caution">
    <text evidence="3">The sequence shown here is derived from an EMBL/GenBank/DDBJ whole genome shotgun (WGS) entry which is preliminary data.</text>
</comment>
<feature type="chain" id="PRO_5021888786" evidence="1">
    <location>
        <begin position="23"/>
        <end position="236"/>
    </location>
</feature>
<evidence type="ECO:0000313" key="3">
    <source>
        <dbReference type="EMBL" id="TSE07807.1"/>
    </source>
</evidence>
<proteinExistence type="predicted"/>
<dbReference type="InterPro" id="IPR006869">
    <property type="entry name" value="DUF547"/>
</dbReference>
<dbReference type="EMBL" id="VLNR01000029">
    <property type="protein sequence ID" value="TSE07807.1"/>
    <property type="molecule type" value="Genomic_DNA"/>
</dbReference>
<evidence type="ECO:0000259" key="2">
    <source>
        <dbReference type="Pfam" id="PF04784"/>
    </source>
</evidence>
<protein>
    <submittedName>
        <fullName evidence="3">DUF547 domain-containing protein</fullName>
    </submittedName>
</protein>
<name>A0A554VJ01_9FLAO</name>
<evidence type="ECO:0000313" key="4">
    <source>
        <dbReference type="Proteomes" id="UP000318833"/>
    </source>
</evidence>
<dbReference type="GO" id="GO:0009055">
    <property type="term" value="F:electron transfer activity"/>
    <property type="evidence" value="ECO:0007669"/>
    <property type="project" value="TreeGrafter"/>
</dbReference>
<dbReference type="Proteomes" id="UP000318833">
    <property type="component" value="Unassembled WGS sequence"/>
</dbReference>
<sequence length="236" mass="26810">MKKITILIFLLSIQFGFSQSTADFFAKADSFFKTHVTNGRVNYKNIKKDPALLNELLDMASGISVSKSKPKTYQAFYINAYNLAVIKGIVAKYPVKSPTSIRGFFDKTTYTLGGKKTTLNDLENKILRKNFPNEARFHFVLVCAGLGCPPIISSAYKPSSLESQLQRQAVKALNNPSFIKVKGKKVQLSQIFEWYKGDFTRNGSEIDYVNKFRKEKIPSDAKISYYPYNWSLNHIK</sequence>
<keyword evidence="4" id="KW-1185">Reference proteome</keyword>
<reference evidence="3 4" key="1">
    <citation type="submission" date="2019-07" db="EMBL/GenBank/DDBJ databases">
        <title>The draft genome sequence of Aquimarina algiphila M91.</title>
        <authorList>
            <person name="Meng X."/>
        </authorList>
    </citation>
    <scope>NUCLEOTIDE SEQUENCE [LARGE SCALE GENOMIC DNA]</scope>
    <source>
        <strain evidence="3 4">M91</strain>
    </source>
</reference>
<evidence type="ECO:0000256" key="1">
    <source>
        <dbReference type="SAM" id="SignalP"/>
    </source>
</evidence>
<dbReference type="RefSeq" id="WP_109434182.1">
    <property type="nucleotide sequence ID" value="NZ_CANLFO010000013.1"/>
</dbReference>
<dbReference type="OrthoDB" id="526867at2"/>
<feature type="domain" description="DUF547" evidence="2">
    <location>
        <begin position="68"/>
        <end position="169"/>
    </location>
</feature>
<dbReference type="PANTHER" id="PTHR34386">
    <property type="entry name" value="GLUTAREDOXIN"/>
    <property type="match status" value="1"/>
</dbReference>
<dbReference type="AlphaFoldDB" id="A0A554VJ01"/>
<gene>
    <name evidence="3" type="ORF">FOF46_14730</name>
</gene>
<accession>A0A554VJ01</accession>
<dbReference type="InterPro" id="IPR051548">
    <property type="entry name" value="Grx-like_ET"/>
</dbReference>
<keyword evidence="1" id="KW-0732">Signal</keyword>
<dbReference type="PANTHER" id="PTHR34386:SF1">
    <property type="entry name" value="GLUTAREDOXIN-LIKE PROTEIN NRDH"/>
    <property type="match status" value="1"/>
</dbReference>
<dbReference type="Pfam" id="PF04784">
    <property type="entry name" value="DUF547"/>
    <property type="match status" value="1"/>
</dbReference>